<dbReference type="Proteomes" id="UP001497516">
    <property type="component" value="Chromosome 1"/>
</dbReference>
<accession>A0AAV2CH14</accession>
<keyword evidence="2" id="KW-1185">Reference proteome</keyword>
<reference evidence="1 2" key="1">
    <citation type="submission" date="2024-04" db="EMBL/GenBank/DDBJ databases">
        <authorList>
            <person name="Fracassetti M."/>
        </authorList>
    </citation>
    <scope>NUCLEOTIDE SEQUENCE [LARGE SCALE GENOMIC DNA]</scope>
</reference>
<evidence type="ECO:0000313" key="2">
    <source>
        <dbReference type="Proteomes" id="UP001497516"/>
    </source>
</evidence>
<protein>
    <submittedName>
        <fullName evidence="1">Uncharacterized protein</fullName>
    </submittedName>
</protein>
<evidence type="ECO:0000313" key="1">
    <source>
        <dbReference type="EMBL" id="CAL1355191.1"/>
    </source>
</evidence>
<name>A0AAV2CH14_9ROSI</name>
<sequence>MYLVTPREALPMQRLSLLRPHSDIRLYLLFMHMRSLLFYFDKPEAPQPPTKNFIQHKTHLSPPELVVARDSREYDPYLQAR</sequence>
<gene>
    <name evidence="1" type="ORF">LTRI10_LOCUS2967</name>
</gene>
<dbReference type="EMBL" id="OZ034813">
    <property type="protein sequence ID" value="CAL1355191.1"/>
    <property type="molecule type" value="Genomic_DNA"/>
</dbReference>
<dbReference type="AlphaFoldDB" id="A0AAV2CH14"/>
<proteinExistence type="predicted"/>
<organism evidence="1 2">
    <name type="scientific">Linum trigynum</name>
    <dbReference type="NCBI Taxonomy" id="586398"/>
    <lineage>
        <taxon>Eukaryota</taxon>
        <taxon>Viridiplantae</taxon>
        <taxon>Streptophyta</taxon>
        <taxon>Embryophyta</taxon>
        <taxon>Tracheophyta</taxon>
        <taxon>Spermatophyta</taxon>
        <taxon>Magnoliopsida</taxon>
        <taxon>eudicotyledons</taxon>
        <taxon>Gunneridae</taxon>
        <taxon>Pentapetalae</taxon>
        <taxon>rosids</taxon>
        <taxon>fabids</taxon>
        <taxon>Malpighiales</taxon>
        <taxon>Linaceae</taxon>
        <taxon>Linum</taxon>
    </lineage>
</organism>